<dbReference type="EMBL" id="AGBW02008864">
    <property type="protein sequence ID" value="OWR52334.1"/>
    <property type="molecule type" value="Genomic_DNA"/>
</dbReference>
<dbReference type="InParanoid" id="A0A212FF23"/>
<dbReference type="KEGG" id="dpl:KGM_212616"/>
<evidence type="ECO:0000313" key="2">
    <source>
        <dbReference type="EMBL" id="OWR52334.1"/>
    </source>
</evidence>
<feature type="region of interest" description="Disordered" evidence="1">
    <location>
        <begin position="1"/>
        <end position="40"/>
    </location>
</feature>
<feature type="compositionally biased region" description="Basic and acidic residues" evidence="1">
    <location>
        <begin position="23"/>
        <end position="33"/>
    </location>
</feature>
<gene>
    <name evidence="2" type="ORF">KGM_212616</name>
</gene>
<accession>A0A212FF23</accession>
<sequence length="448" mass="49742">MTVLEQNDTGLDKNTASEDDYDSSDRVMLRYSDEDSEEDSDVVIKKVRFGGESIKIRTPDSDNLINSEEDINHNITGNASSKPNIEKQKPEAAINNKTSDIQERKDRINSKRSGIPLPVISNKSQKKNTQNNRVKEKSKSLSELYDYFSNKNGLDGKVKEKSGFALTLTEVRSPEKLQSPVETHREIEVIHNLQRSPTPSPRRNHARVSFTRDGFVMNLLASAPDFELLSPRPLSLLRRHYDWEDLNILPRHTIDQLHNTENWIAAVKATDQLHSTLLNEESVKRVEPAAMSLVQHMWALTDEVPASRAPAEGAICAVVRSASSDCIRMILPSLISRLSKETPPAALPHALLQRIALHHLVELIFEPDIFEESNINNTEESQIRAALCLSRAAGPAAVLAAVRRKLTASERDAFCNKNITSTSTNTSEGAVDSPRGTSAPSSEASPFA</sequence>
<evidence type="ECO:0000313" key="3">
    <source>
        <dbReference type="Proteomes" id="UP000007151"/>
    </source>
</evidence>
<protein>
    <submittedName>
        <fullName evidence="2">Uncharacterized protein</fullName>
    </submittedName>
</protein>
<dbReference type="AlphaFoldDB" id="A0A212FF23"/>
<feature type="compositionally biased region" description="Polar residues" evidence="1">
    <location>
        <begin position="73"/>
        <end position="83"/>
    </location>
</feature>
<dbReference type="Proteomes" id="UP000007151">
    <property type="component" value="Unassembled WGS sequence"/>
</dbReference>
<dbReference type="STRING" id="278856.A0A212FF23"/>
<feature type="region of interest" description="Disordered" evidence="1">
    <location>
        <begin position="419"/>
        <end position="448"/>
    </location>
</feature>
<feature type="compositionally biased region" description="Polar residues" evidence="1">
    <location>
        <begin position="1"/>
        <end position="14"/>
    </location>
</feature>
<keyword evidence="3" id="KW-1185">Reference proteome</keyword>
<feature type="compositionally biased region" description="Low complexity" evidence="1">
    <location>
        <begin position="121"/>
        <end position="132"/>
    </location>
</feature>
<proteinExistence type="predicted"/>
<name>A0A212FF23_DANPL</name>
<feature type="compositionally biased region" description="Polar residues" evidence="1">
    <location>
        <begin position="435"/>
        <end position="448"/>
    </location>
</feature>
<dbReference type="eggNOG" id="ENOG502S9QP">
    <property type="taxonomic scope" value="Eukaryota"/>
</dbReference>
<feature type="region of interest" description="Disordered" evidence="1">
    <location>
        <begin position="73"/>
        <end position="137"/>
    </location>
</feature>
<organism evidence="2 3">
    <name type="scientific">Danaus plexippus plexippus</name>
    <dbReference type="NCBI Taxonomy" id="278856"/>
    <lineage>
        <taxon>Eukaryota</taxon>
        <taxon>Metazoa</taxon>
        <taxon>Ecdysozoa</taxon>
        <taxon>Arthropoda</taxon>
        <taxon>Hexapoda</taxon>
        <taxon>Insecta</taxon>
        <taxon>Pterygota</taxon>
        <taxon>Neoptera</taxon>
        <taxon>Endopterygota</taxon>
        <taxon>Lepidoptera</taxon>
        <taxon>Glossata</taxon>
        <taxon>Ditrysia</taxon>
        <taxon>Papilionoidea</taxon>
        <taxon>Nymphalidae</taxon>
        <taxon>Danainae</taxon>
        <taxon>Danaini</taxon>
        <taxon>Danaina</taxon>
        <taxon>Danaus</taxon>
        <taxon>Danaus</taxon>
    </lineage>
</organism>
<feature type="compositionally biased region" description="Basic and acidic residues" evidence="1">
    <location>
        <begin position="100"/>
        <end position="109"/>
    </location>
</feature>
<reference evidence="2 3" key="1">
    <citation type="journal article" date="2011" name="Cell">
        <title>The monarch butterfly genome yields insights into long-distance migration.</title>
        <authorList>
            <person name="Zhan S."/>
            <person name="Merlin C."/>
            <person name="Boore J.L."/>
            <person name="Reppert S.M."/>
        </authorList>
    </citation>
    <scope>NUCLEOTIDE SEQUENCE [LARGE SCALE GENOMIC DNA]</scope>
    <source>
        <strain evidence="2">F-2</strain>
    </source>
</reference>
<comment type="caution">
    <text evidence="2">The sequence shown here is derived from an EMBL/GenBank/DDBJ whole genome shotgun (WGS) entry which is preliminary data.</text>
</comment>
<evidence type="ECO:0000256" key="1">
    <source>
        <dbReference type="SAM" id="MobiDB-lite"/>
    </source>
</evidence>